<dbReference type="AlphaFoldDB" id="A0A4D6LCS2"/>
<accession>A0A4D6LCS2</accession>
<sequence>MAMTAVVGGAVAGCVAGAWRHVVVVVMQKRWCMCGSDEMKMVEVVLDTVVMVAWCLKNDARYSMVWRHPTVVSGYVADGGRAAAADMVMVGEEKN</sequence>
<organism evidence="1 2">
    <name type="scientific">Vigna unguiculata</name>
    <name type="common">Cowpea</name>
    <dbReference type="NCBI Taxonomy" id="3917"/>
    <lineage>
        <taxon>Eukaryota</taxon>
        <taxon>Viridiplantae</taxon>
        <taxon>Streptophyta</taxon>
        <taxon>Embryophyta</taxon>
        <taxon>Tracheophyta</taxon>
        <taxon>Spermatophyta</taxon>
        <taxon>Magnoliopsida</taxon>
        <taxon>eudicotyledons</taxon>
        <taxon>Gunneridae</taxon>
        <taxon>Pentapetalae</taxon>
        <taxon>rosids</taxon>
        <taxon>fabids</taxon>
        <taxon>Fabales</taxon>
        <taxon>Fabaceae</taxon>
        <taxon>Papilionoideae</taxon>
        <taxon>50 kb inversion clade</taxon>
        <taxon>NPAAA clade</taxon>
        <taxon>indigoferoid/millettioid clade</taxon>
        <taxon>Phaseoleae</taxon>
        <taxon>Vigna</taxon>
    </lineage>
</organism>
<gene>
    <name evidence="1" type="ORF">DEO72_LG3g814</name>
</gene>
<name>A0A4D6LCS2_VIGUN</name>
<dbReference type="Proteomes" id="UP000501690">
    <property type="component" value="Linkage Group LG3"/>
</dbReference>
<protein>
    <submittedName>
        <fullName evidence="1">Uncharacterized protein</fullName>
    </submittedName>
</protein>
<evidence type="ECO:0000313" key="1">
    <source>
        <dbReference type="EMBL" id="QCD86293.1"/>
    </source>
</evidence>
<evidence type="ECO:0000313" key="2">
    <source>
        <dbReference type="Proteomes" id="UP000501690"/>
    </source>
</evidence>
<keyword evidence="2" id="KW-1185">Reference proteome</keyword>
<dbReference type="EMBL" id="CP039347">
    <property type="protein sequence ID" value="QCD86293.1"/>
    <property type="molecule type" value="Genomic_DNA"/>
</dbReference>
<reference evidence="1 2" key="1">
    <citation type="submission" date="2019-04" db="EMBL/GenBank/DDBJ databases">
        <title>An improved genome assembly and genetic linkage map for asparagus bean, Vigna unguiculata ssp. sesquipedialis.</title>
        <authorList>
            <person name="Xia Q."/>
            <person name="Zhang R."/>
            <person name="Dong Y."/>
        </authorList>
    </citation>
    <scope>NUCLEOTIDE SEQUENCE [LARGE SCALE GENOMIC DNA]</scope>
    <source>
        <tissue evidence="1">Leaf</tissue>
    </source>
</reference>
<proteinExistence type="predicted"/>